<dbReference type="PIRSF" id="PIRSF003078">
    <property type="entry name" value="GidB"/>
    <property type="match status" value="1"/>
</dbReference>
<evidence type="ECO:0000256" key="2">
    <source>
        <dbReference type="ARBA" id="ARBA00022552"/>
    </source>
</evidence>
<name>A0ABY1S568_CALBS</name>
<keyword evidence="3 6" id="KW-0489">Methyltransferase</keyword>
<feature type="binding site" evidence="6">
    <location>
        <position position="78"/>
    </location>
    <ligand>
        <name>S-adenosyl-L-methionine</name>
        <dbReference type="ChEBI" id="CHEBI:59789"/>
    </ligand>
</feature>
<dbReference type="SUPFAM" id="SSF53335">
    <property type="entry name" value="S-adenosyl-L-methionine-dependent methyltransferases"/>
    <property type="match status" value="1"/>
</dbReference>
<comment type="subcellular location">
    <subcellularLocation>
        <location evidence="6">Cytoplasm</location>
    </subcellularLocation>
</comment>
<comment type="caution">
    <text evidence="6">Lacks conserved residue(s) required for the propagation of feature annotation.</text>
</comment>
<dbReference type="Pfam" id="PF02527">
    <property type="entry name" value="GidB"/>
    <property type="match status" value="1"/>
</dbReference>
<dbReference type="InterPro" id="IPR029063">
    <property type="entry name" value="SAM-dependent_MTases_sf"/>
</dbReference>
<dbReference type="EC" id="2.1.1.-" evidence="6"/>
<keyword evidence="2 6" id="KW-0698">rRNA processing</keyword>
<dbReference type="EMBL" id="FXXC01000001">
    <property type="protein sequence ID" value="SMR91142.1"/>
    <property type="molecule type" value="Genomic_DNA"/>
</dbReference>
<dbReference type="Gene3D" id="3.40.50.150">
    <property type="entry name" value="Vaccinia Virus protein VP39"/>
    <property type="match status" value="1"/>
</dbReference>
<dbReference type="NCBIfam" id="TIGR00138">
    <property type="entry name" value="rsmG_gidB"/>
    <property type="match status" value="1"/>
</dbReference>
<dbReference type="RefSeq" id="WP_015909047.1">
    <property type="nucleotide sequence ID" value="NZ_FUZJ01000001.1"/>
</dbReference>
<evidence type="ECO:0000313" key="8">
    <source>
        <dbReference type="Proteomes" id="UP000196803"/>
    </source>
</evidence>
<evidence type="ECO:0000256" key="6">
    <source>
        <dbReference type="HAMAP-Rule" id="MF_00074"/>
    </source>
</evidence>
<feature type="binding site" evidence="6">
    <location>
        <begin position="129"/>
        <end position="130"/>
    </location>
    <ligand>
        <name>S-adenosyl-L-methionine</name>
        <dbReference type="ChEBI" id="CHEBI:59789"/>
    </ligand>
</feature>
<dbReference type="PANTHER" id="PTHR31760">
    <property type="entry name" value="S-ADENOSYL-L-METHIONINE-DEPENDENT METHYLTRANSFERASES SUPERFAMILY PROTEIN"/>
    <property type="match status" value="1"/>
</dbReference>
<keyword evidence="5 6" id="KW-0949">S-adenosyl-L-methionine</keyword>
<keyword evidence="1 6" id="KW-0963">Cytoplasm</keyword>
<evidence type="ECO:0000256" key="3">
    <source>
        <dbReference type="ARBA" id="ARBA00022603"/>
    </source>
</evidence>
<dbReference type="InterPro" id="IPR003682">
    <property type="entry name" value="rRNA_ssu_MeTfrase_G"/>
</dbReference>
<organism evidence="7 8">
    <name type="scientific">Caldicellulosiruptor bescii</name>
    <name type="common">Anaerocellum thermophilum</name>
    <dbReference type="NCBI Taxonomy" id="31899"/>
    <lineage>
        <taxon>Bacteria</taxon>
        <taxon>Bacillati</taxon>
        <taxon>Bacillota</taxon>
        <taxon>Bacillota incertae sedis</taxon>
        <taxon>Caldicellulosiruptorales</taxon>
        <taxon>Caldicellulosiruptoraceae</taxon>
        <taxon>Caldicellulosiruptor</taxon>
    </lineage>
</organism>
<keyword evidence="8" id="KW-1185">Reference proteome</keyword>
<comment type="function">
    <text evidence="6">Specifically methylates the N7 position of a guanine in 16S rRNA.</text>
</comment>
<comment type="caution">
    <text evidence="7">The sequence shown here is derived from an EMBL/GenBank/DDBJ whole genome shotgun (WGS) entry which is preliminary data.</text>
</comment>
<dbReference type="Proteomes" id="UP000196803">
    <property type="component" value="Unassembled WGS sequence"/>
</dbReference>
<proteinExistence type="inferred from homology"/>
<accession>A0ABY1S568</accession>
<gene>
    <name evidence="6" type="primary">rsmG</name>
    <name evidence="7" type="ORF">SAMN05216240_0277</name>
</gene>
<dbReference type="GeneID" id="31774110"/>
<protein>
    <recommendedName>
        <fullName evidence="6">Ribosomal RNA small subunit methyltransferase G</fullName>
        <ecNumber evidence="6">2.1.1.-</ecNumber>
    </recommendedName>
    <alternativeName>
        <fullName evidence="6">16S rRNA 7-methylguanosine methyltransferase</fullName>
        <shortName evidence="6">16S rRNA m7G methyltransferase</shortName>
    </alternativeName>
</protein>
<evidence type="ECO:0000256" key="1">
    <source>
        <dbReference type="ARBA" id="ARBA00022490"/>
    </source>
</evidence>
<evidence type="ECO:0000256" key="4">
    <source>
        <dbReference type="ARBA" id="ARBA00022679"/>
    </source>
</evidence>
<keyword evidence="4 6" id="KW-0808">Transferase</keyword>
<feature type="binding site" evidence="6">
    <location>
        <position position="148"/>
    </location>
    <ligand>
        <name>S-adenosyl-L-methionine</name>
        <dbReference type="ChEBI" id="CHEBI:59789"/>
    </ligand>
</feature>
<dbReference type="PANTHER" id="PTHR31760:SF0">
    <property type="entry name" value="S-ADENOSYL-L-METHIONINE-DEPENDENT METHYLTRANSFERASES SUPERFAMILY PROTEIN"/>
    <property type="match status" value="1"/>
</dbReference>
<reference evidence="7 8" key="1">
    <citation type="submission" date="2017-05" db="EMBL/GenBank/DDBJ databases">
        <authorList>
            <person name="Varghese N."/>
            <person name="Submissions S."/>
        </authorList>
    </citation>
    <scope>NUCLEOTIDE SEQUENCE [LARGE SCALE GENOMIC DNA]</scope>
    <source>
        <strain evidence="7 8">MACB1020</strain>
    </source>
</reference>
<sequence length="238" mass="27045">MELLDKVLEYYKVKNPLVVKHLLIKYMNLVLEKNKLFNLTAIENEEEFVIKHIADSLSLLKFIEQENSNQNPVAIDIGSGFGAPGLFVKIAMPSVNVFLNDSNKKKCKFMNEAKESLGISGVNVVCERAEVLGRKEEFREKFDFVFARAVDRLNVLCEYAIPLLKVGGAFLAQKGFECEDEIDLAKNAIEILGGEIYSIEKFVLPYSDEKRSIIIIKKLRQTPSNFPRNTKQIVKKPL</sequence>
<evidence type="ECO:0000313" key="7">
    <source>
        <dbReference type="EMBL" id="SMR91142.1"/>
    </source>
</evidence>
<evidence type="ECO:0000256" key="5">
    <source>
        <dbReference type="ARBA" id="ARBA00022691"/>
    </source>
</evidence>
<dbReference type="HAMAP" id="MF_00074">
    <property type="entry name" value="16SrRNA_methyltr_G"/>
    <property type="match status" value="1"/>
</dbReference>
<comment type="similarity">
    <text evidence="6">Belongs to the methyltransferase superfamily. RNA methyltransferase RsmG family.</text>
</comment>